<gene>
    <name evidence="4" type="ORF">IDH45_31425</name>
</gene>
<comment type="subcellular location">
    <subcellularLocation>
        <location evidence="1">Cell envelope</location>
    </subcellularLocation>
</comment>
<dbReference type="Gene3D" id="3.30.1920.20">
    <property type="match status" value="2"/>
</dbReference>
<evidence type="ECO:0000259" key="2">
    <source>
        <dbReference type="Pfam" id="PF07940"/>
    </source>
</evidence>
<dbReference type="SUPFAM" id="SSF49785">
    <property type="entry name" value="Galactose-binding domain-like"/>
    <property type="match status" value="1"/>
</dbReference>
<sequence length="1956" mass="211880">MKRFVRRSVLRTVALVMAAVLVLGAVPFVPGQTVKAEEIAVLEPEAGMETQVEVGAEAEPQPDPEVEAEAVTGIEAEVEAITMEEAGEMMSIQQAPELPNGGFEEIAAGRPAGWSYISGGVESSTAQVRGGAYSVKLTDTSSASSTGLRSAKMPATAGQTYEASVYSYNLEGVSQLYLEYWDVSNNYTQIYIGSNSSLNGWGRIQVSGVAPAGTVAVSLRLYLHVANIGSAYFDDATFSHVLTGPQLGLLNGGLEEVDNGRPKYWEMAATAQLSTEQKRSGTYSVKINDPTSTAGVTVRSHRIAVTAGQRYESTVWSYNLQGVSQLYLEFWDANNNYTTILTGTNDTLNAWKQIRVEGLAPEGTTQAAVRFYLHSANIGTAYFDDATFRESPAVPVPQLQNGSFEQAVQNKPVGWKGVNGDVQLSGDQTKDGVNSAKIAYSGSGAVPGVRSHPVAVTPGERYDGTIHVYTTSGVPALHLDYWDADETLLASAAAEGTGAGTWEPLTAGGIAPAGAKSVTLRLTMNASQAGEAYFDDALLRRADTAVNAKTRTTYYTPAKVTAARSNVLQYNWAATLKDGAVARADKYTVKGLDFLWNLVTGPNLPRSYGVNQTIGSPITGRQIDQYGNYPYKADPINDPWKIVDPSSGYKFPTNDFGAYYESGLDDHGIFQPSLADRSLLVNTLYPEKGPDWGVDDGFGWVDENGHRYTFIAYYNHWFVWYGSGMIQDAMQGLRDAYLYTGDVKYARAGSVLLDRVADVYPEMDTMKHDKTVFLNSHGGTGLGYAVGSIWETGLVKDFISAYDAFFPAMNDTQLTSFLEGKRNLYKLINSKSTGAGIKRNIEDGILREVFPGVKAARIRGNDGMHQSALAMAAVVYDTLPQTKEWLDFTFQSGGNVANPPGVSGGNILNSLISVVDRDGNGNEASPGYNMLWLSTHQLTADILEGYDLYPEADLYENVKFRKMFSAFYPLILSEKYTANIGDTGSTGNPSISVKLTDMVKAFYKFGDPVYAQMAYFLNNNRADGIHLDVFSADPNAIAEQIRSVIALHGPLNLGSDNLTGYGFAALRDGANVFNSFGLSYAFPSMDIAYQNTDVKLFEASGTVQLEANNPGADITFEFTVTKADDYEIDLLPFKAPTYGIYRISVDGQPMMDMDFYGSNSNDFIALGRKQLSVGTHQIRFENIGKNAASGNYKMGVRNLNLLDESARQQRDQAGVQANTLRDFWMYYGRNTGHGHRDTLNLGVHAFGLDLSPDLGYPEFADSIDMHRAQWVVNTISHNTVVVDKKKQSPQFVAEPKHFDDGGMVKLIDVEAPKVYTQTDLYKRTTAMIKIDDANSYAVDFFRVKGGSDHYFSFHGAEGTATAEGLQLVQQPTGTYAGPNVEYGQRVDDVAGPGYMGSGFHYLKNVSRDTSPADTFSIDWKVVDTWKVLPAPADIHLRLTMLGQVDDVALADGVPPQNKPGNPKTLRYMVAHRNGANLDSLFTSVIEPYKDNRTIASIVPATVKAGGQPVDGNDVKAVKVTLANGRVDYIVSALNTTVEYTIDDKLRFKGFMGVYSEQNGQEVYRYVHDGSYMAPVGENAADAAGALQGTVVTFTKTPSVHNEIIVEMDLTGATLEQLTGKTIYVVNDGVRNAAYRIQGAASLGSGRYKLDIGDITPIRSFADAYDFSKGYVYDMAEGTAFRIPLTRALYQVQTVAAVTGQQHQGWYTSEATVSLSVYGMAGSVSSSVYSLDGGTSWQTYHTPFALTDSGTHIVQFRSTDAAGNDEPVQSVTVPVDRLAPVTQAQTSAEAGAGGWYASPVSVALTAFDAHSGVARTEYALSVTGSTYGPQGGFQPYTGPIVLQDGSHVLQFRSVDMAGNSEQLQTVEVKVVTLEGMSAKVDSYAGSGHIQATFASQLSYRLSIIKLLVSQGSMQTAIDYMNDFLAYIRDPSVQQQGLLSGRALGDLVSSAQHWIHGN</sequence>
<dbReference type="RefSeq" id="WP_190932108.1">
    <property type="nucleotide sequence ID" value="NZ_JACXJA010000060.1"/>
</dbReference>
<dbReference type="InterPro" id="IPR058094">
    <property type="entry name" value="Ig-like_OmpL47-like"/>
</dbReference>
<dbReference type="InterPro" id="IPR008979">
    <property type="entry name" value="Galactose-bd-like_sf"/>
</dbReference>
<organism evidence="4 5">
    <name type="scientific">Paenibacillus oceani</name>
    <dbReference type="NCBI Taxonomy" id="2772510"/>
    <lineage>
        <taxon>Bacteria</taxon>
        <taxon>Bacillati</taxon>
        <taxon>Bacillota</taxon>
        <taxon>Bacilli</taxon>
        <taxon>Bacillales</taxon>
        <taxon>Paenibacillaceae</taxon>
        <taxon>Paenibacillus</taxon>
    </lineage>
</organism>
<dbReference type="Pfam" id="PF07940">
    <property type="entry name" value="Hepar_II_III_C"/>
    <property type="match status" value="1"/>
</dbReference>
<dbReference type="InterPro" id="IPR008929">
    <property type="entry name" value="Chondroitin_lyas"/>
</dbReference>
<keyword evidence="5" id="KW-1185">Reference proteome</keyword>
<dbReference type="NCBIfam" id="NF047446">
    <property type="entry name" value="barrel_OmpL47"/>
    <property type="match status" value="2"/>
</dbReference>
<accession>A0A927H2Q2</accession>
<feature type="domain" description="FIMAH" evidence="3">
    <location>
        <begin position="1872"/>
        <end position="1953"/>
    </location>
</feature>
<evidence type="ECO:0000256" key="1">
    <source>
        <dbReference type="ARBA" id="ARBA00004196"/>
    </source>
</evidence>
<dbReference type="EMBL" id="JACXJA010000060">
    <property type="protein sequence ID" value="MBD2866491.1"/>
    <property type="molecule type" value="Genomic_DNA"/>
</dbReference>
<protein>
    <submittedName>
        <fullName evidence="4">Heparinase II/III family protein</fullName>
    </submittedName>
</protein>
<feature type="domain" description="Heparinase II/III-like C-terminal" evidence="2">
    <location>
        <begin position="1228"/>
        <end position="1293"/>
    </location>
</feature>
<evidence type="ECO:0000313" key="4">
    <source>
        <dbReference type="EMBL" id="MBD2866491.1"/>
    </source>
</evidence>
<dbReference type="GO" id="GO:0016829">
    <property type="term" value="F:lyase activity"/>
    <property type="evidence" value="ECO:0007669"/>
    <property type="project" value="InterPro"/>
</dbReference>
<name>A0A927H2Q2_9BACL</name>
<dbReference type="GO" id="GO:0030313">
    <property type="term" value="C:cell envelope"/>
    <property type="evidence" value="ECO:0007669"/>
    <property type="project" value="UniProtKB-SubCell"/>
</dbReference>
<dbReference type="InterPro" id="IPR006311">
    <property type="entry name" value="TAT_signal"/>
</dbReference>
<dbReference type="InterPro" id="IPR054470">
    <property type="entry name" value="FIMAH_dom"/>
</dbReference>
<dbReference type="Proteomes" id="UP000639396">
    <property type="component" value="Unassembled WGS sequence"/>
</dbReference>
<dbReference type="Pfam" id="PF22888">
    <property type="entry name" value="FIMAH"/>
    <property type="match status" value="1"/>
</dbReference>
<dbReference type="InterPro" id="IPR012480">
    <property type="entry name" value="Hepar_II_III_C"/>
</dbReference>
<dbReference type="Gene3D" id="2.70.98.70">
    <property type="match status" value="1"/>
</dbReference>
<proteinExistence type="predicted"/>
<dbReference type="Gene3D" id="2.60.120.260">
    <property type="entry name" value="Galactose-binding domain-like"/>
    <property type="match status" value="4"/>
</dbReference>
<evidence type="ECO:0000259" key="3">
    <source>
        <dbReference type="Pfam" id="PF22888"/>
    </source>
</evidence>
<dbReference type="SUPFAM" id="SSF48230">
    <property type="entry name" value="Chondroitin AC/alginate lyase"/>
    <property type="match status" value="1"/>
</dbReference>
<dbReference type="Gene3D" id="1.50.10.100">
    <property type="entry name" value="Chondroitin AC/alginate lyase"/>
    <property type="match status" value="1"/>
</dbReference>
<dbReference type="PROSITE" id="PS51318">
    <property type="entry name" value="TAT"/>
    <property type="match status" value="1"/>
</dbReference>
<reference evidence="4" key="1">
    <citation type="submission" date="2020-09" db="EMBL/GenBank/DDBJ databases">
        <title>A novel bacterium of genus Paenibacillus, isolated from South China Sea.</title>
        <authorList>
            <person name="Huang H."/>
            <person name="Mo K."/>
            <person name="Hu Y."/>
        </authorList>
    </citation>
    <scope>NUCLEOTIDE SEQUENCE</scope>
    <source>
        <strain evidence="4">IB182363</strain>
    </source>
</reference>
<comment type="caution">
    <text evidence="4">The sequence shown here is derived from an EMBL/GenBank/DDBJ whole genome shotgun (WGS) entry which is preliminary data.</text>
</comment>
<evidence type="ECO:0000313" key="5">
    <source>
        <dbReference type="Proteomes" id="UP000639396"/>
    </source>
</evidence>